<keyword evidence="3" id="KW-1185">Reference proteome</keyword>
<dbReference type="EMBL" id="JBBCAQ010000036">
    <property type="protein sequence ID" value="KAK7575860.1"/>
    <property type="molecule type" value="Genomic_DNA"/>
</dbReference>
<evidence type="ECO:0000313" key="2">
    <source>
        <dbReference type="EMBL" id="KAK7575860.1"/>
    </source>
</evidence>
<dbReference type="AlphaFoldDB" id="A0AAN9T901"/>
<organism evidence="2 3">
    <name type="scientific">Parthenolecanium corni</name>
    <dbReference type="NCBI Taxonomy" id="536013"/>
    <lineage>
        <taxon>Eukaryota</taxon>
        <taxon>Metazoa</taxon>
        <taxon>Ecdysozoa</taxon>
        <taxon>Arthropoda</taxon>
        <taxon>Hexapoda</taxon>
        <taxon>Insecta</taxon>
        <taxon>Pterygota</taxon>
        <taxon>Neoptera</taxon>
        <taxon>Paraneoptera</taxon>
        <taxon>Hemiptera</taxon>
        <taxon>Sternorrhyncha</taxon>
        <taxon>Coccoidea</taxon>
        <taxon>Coccidae</taxon>
        <taxon>Parthenolecanium</taxon>
    </lineage>
</organism>
<proteinExistence type="predicted"/>
<evidence type="ECO:0000256" key="1">
    <source>
        <dbReference type="SAM" id="MobiDB-lite"/>
    </source>
</evidence>
<gene>
    <name evidence="2" type="ORF">V9T40_012146</name>
</gene>
<sequence>MHVIPPAVPTSEAEPSHPTSSNFPATGAQMKPTDDFEEILRRVDRDLMSALGMNDEVMVKYLSGILAIYQQRMQTQELLRSLNSNERK</sequence>
<dbReference type="Proteomes" id="UP001367676">
    <property type="component" value="Unassembled WGS sequence"/>
</dbReference>
<accession>A0AAN9T901</accession>
<reference evidence="2 3" key="1">
    <citation type="submission" date="2024-03" db="EMBL/GenBank/DDBJ databases">
        <title>Adaptation during the transition from Ophiocordyceps entomopathogen to insect associate is accompanied by gene loss and intensified selection.</title>
        <authorList>
            <person name="Ward C.M."/>
            <person name="Onetto C.A."/>
            <person name="Borneman A.R."/>
        </authorList>
    </citation>
    <scope>NUCLEOTIDE SEQUENCE [LARGE SCALE GENOMIC DNA]</scope>
    <source>
        <strain evidence="2">AWRI1</strain>
        <tissue evidence="2">Single Adult Female</tissue>
    </source>
</reference>
<evidence type="ECO:0000313" key="3">
    <source>
        <dbReference type="Proteomes" id="UP001367676"/>
    </source>
</evidence>
<name>A0AAN9T901_9HEMI</name>
<feature type="region of interest" description="Disordered" evidence="1">
    <location>
        <begin position="1"/>
        <end position="32"/>
    </location>
</feature>
<protein>
    <submittedName>
        <fullName evidence="2">Uncharacterized protein</fullName>
    </submittedName>
</protein>
<comment type="caution">
    <text evidence="2">The sequence shown here is derived from an EMBL/GenBank/DDBJ whole genome shotgun (WGS) entry which is preliminary data.</text>
</comment>